<evidence type="ECO:0000313" key="1">
    <source>
        <dbReference type="EMBL" id="JAH29574.1"/>
    </source>
</evidence>
<dbReference type="EMBL" id="GBXM01079003">
    <property type="protein sequence ID" value="JAH29574.1"/>
    <property type="molecule type" value="Transcribed_RNA"/>
</dbReference>
<proteinExistence type="predicted"/>
<accession>A0A0E9RKE3</accession>
<name>A0A0E9RKE3_ANGAN</name>
<sequence length="32" mass="3528">MAAIELGKKPDSIKIALLLTSWSARHLSVQCF</sequence>
<organism evidence="1">
    <name type="scientific">Anguilla anguilla</name>
    <name type="common">European freshwater eel</name>
    <name type="synonym">Muraena anguilla</name>
    <dbReference type="NCBI Taxonomy" id="7936"/>
    <lineage>
        <taxon>Eukaryota</taxon>
        <taxon>Metazoa</taxon>
        <taxon>Chordata</taxon>
        <taxon>Craniata</taxon>
        <taxon>Vertebrata</taxon>
        <taxon>Euteleostomi</taxon>
        <taxon>Actinopterygii</taxon>
        <taxon>Neopterygii</taxon>
        <taxon>Teleostei</taxon>
        <taxon>Anguilliformes</taxon>
        <taxon>Anguillidae</taxon>
        <taxon>Anguilla</taxon>
    </lineage>
</organism>
<dbReference type="AlphaFoldDB" id="A0A0E9RKE3"/>
<reference evidence="1" key="1">
    <citation type="submission" date="2014-11" db="EMBL/GenBank/DDBJ databases">
        <authorList>
            <person name="Amaro Gonzalez C."/>
        </authorList>
    </citation>
    <scope>NUCLEOTIDE SEQUENCE</scope>
</reference>
<reference evidence="1" key="2">
    <citation type="journal article" date="2015" name="Fish Shellfish Immunol.">
        <title>Early steps in the European eel (Anguilla anguilla)-Vibrio vulnificus interaction in the gills: Role of the RtxA13 toxin.</title>
        <authorList>
            <person name="Callol A."/>
            <person name="Pajuelo D."/>
            <person name="Ebbesson L."/>
            <person name="Teles M."/>
            <person name="MacKenzie S."/>
            <person name="Amaro C."/>
        </authorList>
    </citation>
    <scope>NUCLEOTIDE SEQUENCE</scope>
</reference>
<protein>
    <submittedName>
        <fullName evidence="1">Uncharacterized protein</fullName>
    </submittedName>
</protein>